<dbReference type="RefSeq" id="WP_145175945.1">
    <property type="nucleotide sequence ID" value="NZ_CP036525.1"/>
</dbReference>
<dbReference type="AlphaFoldDB" id="A0A517NKJ5"/>
<dbReference type="InterPro" id="IPR000160">
    <property type="entry name" value="GGDEF_dom"/>
</dbReference>
<proteinExistence type="predicted"/>
<evidence type="ECO:0000259" key="4">
    <source>
        <dbReference type="PROSITE" id="PS50112"/>
    </source>
</evidence>
<dbReference type="Proteomes" id="UP000318538">
    <property type="component" value="Chromosome"/>
</dbReference>
<dbReference type="InterPro" id="IPR043128">
    <property type="entry name" value="Rev_trsase/Diguanyl_cyclase"/>
</dbReference>
<dbReference type="InterPro" id="IPR029787">
    <property type="entry name" value="Nucleotide_cyclase"/>
</dbReference>
<dbReference type="GO" id="GO:0052621">
    <property type="term" value="F:diguanylate cyclase activity"/>
    <property type="evidence" value="ECO:0007669"/>
    <property type="project" value="UniProtKB-EC"/>
</dbReference>
<keyword evidence="3" id="KW-1133">Transmembrane helix</keyword>
<dbReference type="NCBIfam" id="TIGR00229">
    <property type="entry name" value="sensory_box"/>
    <property type="match status" value="1"/>
</dbReference>
<reference evidence="6 7" key="1">
    <citation type="submission" date="2019-02" db="EMBL/GenBank/DDBJ databases">
        <title>Deep-cultivation of Planctomycetes and their phenomic and genomic characterization uncovers novel biology.</title>
        <authorList>
            <person name="Wiegand S."/>
            <person name="Jogler M."/>
            <person name="Boedeker C."/>
            <person name="Pinto D."/>
            <person name="Vollmers J."/>
            <person name="Rivas-Marin E."/>
            <person name="Kohn T."/>
            <person name="Peeters S.H."/>
            <person name="Heuer A."/>
            <person name="Rast P."/>
            <person name="Oberbeckmann S."/>
            <person name="Bunk B."/>
            <person name="Jeske O."/>
            <person name="Meyerdierks A."/>
            <person name="Storesund J.E."/>
            <person name="Kallscheuer N."/>
            <person name="Luecker S."/>
            <person name="Lage O.M."/>
            <person name="Pohl T."/>
            <person name="Merkel B.J."/>
            <person name="Hornburger P."/>
            <person name="Mueller R.-W."/>
            <person name="Bruemmer F."/>
            <person name="Labrenz M."/>
            <person name="Spormann A.M."/>
            <person name="Op den Camp H."/>
            <person name="Overmann J."/>
            <person name="Amann R."/>
            <person name="Jetten M.S.M."/>
            <person name="Mascher T."/>
            <person name="Medema M.H."/>
            <person name="Devos D.P."/>
            <person name="Kaster A.-K."/>
            <person name="Ovreas L."/>
            <person name="Rohde M."/>
            <person name="Galperin M.Y."/>
            <person name="Jogler C."/>
        </authorList>
    </citation>
    <scope>NUCLEOTIDE SEQUENCE [LARGE SCALE GENOMIC DNA]</scope>
    <source>
        <strain evidence="6 7">K22_7</strain>
    </source>
</reference>
<dbReference type="NCBIfam" id="TIGR00254">
    <property type="entry name" value="GGDEF"/>
    <property type="match status" value="1"/>
</dbReference>
<dbReference type="Pfam" id="PF00989">
    <property type="entry name" value="PAS"/>
    <property type="match status" value="1"/>
</dbReference>
<dbReference type="CDD" id="cd00130">
    <property type="entry name" value="PAS"/>
    <property type="match status" value="1"/>
</dbReference>
<dbReference type="EMBL" id="CP036525">
    <property type="protein sequence ID" value="QDT07667.1"/>
    <property type="molecule type" value="Genomic_DNA"/>
</dbReference>
<keyword evidence="7" id="KW-1185">Reference proteome</keyword>
<feature type="transmembrane region" description="Helical" evidence="3">
    <location>
        <begin position="39"/>
        <end position="64"/>
    </location>
</feature>
<dbReference type="InterPro" id="IPR050469">
    <property type="entry name" value="Diguanylate_Cyclase"/>
</dbReference>
<feature type="domain" description="PAS" evidence="4">
    <location>
        <begin position="99"/>
        <end position="144"/>
    </location>
</feature>
<dbReference type="InterPro" id="IPR013767">
    <property type="entry name" value="PAS_fold"/>
</dbReference>
<dbReference type="SUPFAM" id="SSF55785">
    <property type="entry name" value="PYP-like sensor domain (PAS domain)"/>
    <property type="match status" value="1"/>
</dbReference>
<dbReference type="SMART" id="SM00091">
    <property type="entry name" value="PAS"/>
    <property type="match status" value="1"/>
</dbReference>
<accession>A0A517NKJ5</accession>
<keyword evidence="3" id="KW-0812">Transmembrane</keyword>
<protein>
    <recommendedName>
        <fullName evidence="1">diguanylate cyclase</fullName>
        <ecNumber evidence="1">2.7.7.65</ecNumber>
    </recommendedName>
</protein>
<dbReference type="Pfam" id="PF00990">
    <property type="entry name" value="GGDEF"/>
    <property type="match status" value="1"/>
</dbReference>
<dbReference type="OrthoDB" id="243535at2"/>
<dbReference type="PROSITE" id="PS50887">
    <property type="entry name" value="GGDEF"/>
    <property type="match status" value="1"/>
</dbReference>
<dbReference type="KEGG" id="rlc:K227x_60950"/>
<dbReference type="Gene3D" id="3.30.450.20">
    <property type="entry name" value="PAS domain"/>
    <property type="match status" value="1"/>
</dbReference>
<dbReference type="Gene3D" id="3.30.70.270">
    <property type="match status" value="1"/>
</dbReference>
<evidence type="ECO:0000313" key="6">
    <source>
        <dbReference type="EMBL" id="QDT07667.1"/>
    </source>
</evidence>
<evidence type="ECO:0000256" key="2">
    <source>
        <dbReference type="ARBA" id="ARBA00034247"/>
    </source>
</evidence>
<dbReference type="CDD" id="cd01949">
    <property type="entry name" value="GGDEF"/>
    <property type="match status" value="1"/>
</dbReference>
<evidence type="ECO:0000259" key="5">
    <source>
        <dbReference type="PROSITE" id="PS50887"/>
    </source>
</evidence>
<feature type="domain" description="GGDEF" evidence="5">
    <location>
        <begin position="280"/>
        <end position="412"/>
    </location>
</feature>
<evidence type="ECO:0000256" key="3">
    <source>
        <dbReference type="SAM" id="Phobius"/>
    </source>
</evidence>
<comment type="catalytic activity">
    <reaction evidence="2">
        <text>2 GTP = 3',3'-c-di-GMP + 2 diphosphate</text>
        <dbReference type="Rhea" id="RHEA:24898"/>
        <dbReference type="ChEBI" id="CHEBI:33019"/>
        <dbReference type="ChEBI" id="CHEBI:37565"/>
        <dbReference type="ChEBI" id="CHEBI:58805"/>
        <dbReference type="EC" id="2.7.7.65"/>
    </reaction>
</comment>
<evidence type="ECO:0000313" key="7">
    <source>
        <dbReference type="Proteomes" id="UP000318538"/>
    </source>
</evidence>
<name>A0A517NKJ5_9BACT</name>
<dbReference type="FunFam" id="3.30.70.270:FF:000001">
    <property type="entry name" value="Diguanylate cyclase domain protein"/>
    <property type="match status" value="1"/>
</dbReference>
<dbReference type="SMART" id="SM00267">
    <property type="entry name" value="GGDEF"/>
    <property type="match status" value="1"/>
</dbReference>
<dbReference type="PANTHER" id="PTHR45138:SF9">
    <property type="entry name" value="DIGUANYLATE CYCLASE DGCM-RELATED"/>
    <property type="match status" value="1"/>
</dbReference>
<dbReference type="EC" id="2.7.7.65" evidence="1"/>
<dbReference type="GO" id="GO:0043709">
    <property type="term" value="P:cell adhesion involved in single-species biofilm formation"/>
    <property type="evidence" value="ECO:0007669"/>
    <property type="project" value="TreeGrafter"/>
</dbReference>
<evidence type="ECO:0000256" key="1">
    <source>
        <dbReference type="ARBA" id="ARBA00012528"/>
    </source>
</evidence>
<feature type="transmembrane region" description="Helical" evidence="3">
    <location>
        <begin position="71"/>
        <end position="90"/>
    </location>
</feature>
<dbReference type="SUPFAM" id="SSF55073">
    <property type="entry name" value="Nucleotide cyclase"/>
    <property type="match status" value="1"/>
</dbReference>
<dbReference type="GO" id="GO:0006355">
    <property type="term" value="P:regulation of DNA-templated transcription"/>
    <property type="evidence" value="ECO:0007669"/>
    <property type="project" value="InterPro"/>
</dbReference>
<gene>
    <name evidence="6" type="primary">pleD_7</name>
    <name evidence="6" type="ORF">K227x_60950</name>
</gene>
<dbReference type="GO" id="GO:0005886">
    <property type="term" value="C:plasma membrane"/>
    <property type="evidence" value="ECO:0007669"/>
    <property type="project" value="TreeGrafter"/>
</dbReference>
<dbReference type="InterPro" id="IPR000014">
    <property type="entry name" value="PAS"/>
</dbReference>
<dbReference type="PANTHER" id="PTHR45138">
    <property type="entry name" value="REGULATORY COMPONENTS OF SENSORY TRANSDUCTION SYSTEM"/>
    <property type="match status" value="1"/>
</dbReference>
<dbReference type="PROSITE" id="PS50112">
    <property type="entry name" value="PAS"/>
    <property type="match status" value="1"/>
</dbReference>
<keyword evidence="3" id="KW-0472">Membrane</keyword>
<dbReference type="GO" id="GO:1902201">
    <property type="term" value="P:negative regulation of bacterial-type flagellum-dependent cell motility"/>
    <property type="evidence" value="ECO:0007669"/>
    <property type="project" value="TreeGrafter"/>
</dbReference>
<sequence>MTLSIGCMDRQVLFLVASLPARLSLCRLDKLPLPHAVSLSLRLAVAVVCIGLGILYAAGMLGLLDQPAKMALFFAGSGVVLYTLMIHRALRSIEVSSVVPDRVRDALDTLSEGLLVVDERDNIVLANDAFSRMVGIDRGDLIGRRACSLAWVSSEPLRGEDCPWQRAAHHGQPQIEQLMRYRLPDDSIRFFAINASSVQHGKSATCGAVATFRDVTLTEAYRAERERTLAILRTSRDEISSQNQELQILATQDALTGCLNRRALTSLFADLWRDAKQHQTPLSCLMIDNDYFKRVNDQYGHSVGDEVLRRVSEVLQDRFAEPALVCRYGGEEFCVILPNTPLEYAVKQAGELRQAIEDLRLADIESLRLTASVGVSETRFGASTPSGLIAQADESLYVAKASGRNRVVAFRN</sequence>
<dbReference type="InterPro" id="IPR035965">
    <property type="entry name" value="PAS-like_dom_sf"/>
</dbReference>
<organism evidence="6 7">
    <name type="scientific">Rubripirellula lacrimiformis</name>
    <dbReference type="NCBI Taxonomy" id="1930273"/>
    <lineage>
        <taxon>Bacteria</taxon>
        <taxon>Pseudomonadati</taxon>
        <taxon>Planctomycetota</taxon>
        <taxon>Planctomycetia</taxon>
        <taxon>Pirellulales</taxon>
        <taxon>Pirellulaceae</taxon>
        <taxon>Rubripirellula</taxon>
    </lineage>
</organism>